<dbReference type="PANTHER" id="PTHR35192">
    <property type="entry name" value="PROTEIN, PUTATIVE-RELATED"/>
    <property type="match status" value="1"/>
</dbReference>
<dbReference type="AlphaFoldDB" id="A0A427YNJ6"/>
<proteinExistence type="predicted"/>
<dbReference type="InterPro" id="IPR038955">
    <property type="entry name" value="PriA/CPL1_fungi"/>
</dbReference>
<accession>A0A427YNJ6</accession>
<organism evidence="2 3">
    <name type="scientific">Saitozyma podzolica</name>
    <dbReference type="NCBI Taxonomy" id="1890683"/>
    <lineage>
        <taxon>Eukaryota</taxon>
        <taxon>Fungi</taxon>
        <taxon>Dikarya</taxon>
        <taxon>Basidiomycota</taxon>
        <taxon>Agaricomycotina</taxon>
        <taxon>Tremellomycetes</taxon>
        <taxon>Tremellales</taxon>
        <taxon>Trimorphomycetaceae</taxon>
        <taxon>Saitozyma</taxon>
    </lineage>
</organism>
<dbReference type="OrthoDB" id="2560920at2759"/>
<evidence type="ECO:0000259" key="1">
    <source>
        <dbReference type="Pfam" id="PF21671"/>
    </source>
</evidence>
<gene>
    <name evidence="2" type="primary">DHA1_3</name>
    <name evidence="2" type="ORF">EHS25_008076</name>
</gene>
<feature type="domain" description="Protein CPL1-like" evidence="1">
    <location>
        <begin position="135"/>
        <end position="205"/>
    </location>
</feature>
<dbReference type="EMBL" id="RSCD01000005">
    <property type="protein sequence ID" value="RSH92631.1"/>
    <property type="molecule type" value="Genomic_DNA"/>
</dbReference>
<sequence length="211" mass="22853">MGRTASSKSFTACYTHITLSGPSDVRIVPTPEACFELCHQYPLMDLVPGPGPDWTCMCSLDVPQFSEGQCTATTHYLFVDTAGSTMAPLLVLEPVKRDGKKRRPSPRKALLPRIEGEVCPPDFTACRISHASEGYECLDLQQELESCGGCLYGEYVPGTVAVADPQVEDCTRLPGIPMGRVSCVAGRCAAMACEEDWVLAEDETCILVLVE</sequence>
<evidence type="ECO:0000313" key="3">
    <source>
        <dbReference type="Proteomes" id="UP000279259"/>
    </source>
</evidence>
<dbReference type="InterPro" id="IPR048661">
    <property type="entry name" value="CPL1-like"/>
</dbReference>
<name>A0A427YNJ6_9TREE</name>
<dbReference type="Proteomes" id="UP000279259">
    <property type="component" value="Unassembled WGS sequence"/>
</dbReference>
<dbReference type="PANTHER" id="PTHR35192:SF2">
    <property type="entry name" value="APPLE DOMAIN-CONTAINING PROTEIN"/>
    <property type="match status" value="1"/>
</dbReference>
<reference evidence="2 3" key="1">
    <citation type="submission" date="2018-11" db="EMBL/GenBank/DDBJ databases">
        <title>Genome sequence of Saitozyma podzolica DSM 27192.</title>
        <authorList>
            <person name="Aliyu H."/>
            <person name="Gorte O."/>
            <person name="Ochsenreither K."/>
        </authorList>
    </citation>
    <scope>NUCLEOTIDE SEQUENCE [LARGE SCALE GENOMIC DNA]</scope>
    <source>
        <strain evidence="2 3">DSM 27192</strain>
    </source>
</reference>
<evidence type="ECO:0000313" key="2">
    <source>
        <dbReference type="EMBL" id="RSH92631.1"/>
    </source>
</evidence>
<keyword evidence="3" id="KW-1185">Reference proteome</keyword>
<dbReference type="Pfam" id="PF21671">
    <property type="entry name" value="CPL1-like"/>
    <property type="match status" value="1"/>
</dbReference>
<comment type="caution">
    <text evidence="2">The sequence shown here is derived from an EMBL/GenBank/DDBJ whole genome shotgun (WGS) entry which is preliminary data.</text>
</comment>
<dbReference type="STRING" id="1890683.A0A427YNJ6"/>
<protein>
    <submittedName>
        <fullName evidence="2">Dihydroxyacetone synthase</fullName>
    </submittedName>
</protein>